<proteinExistence type="inferred from homology"/>
<dbReference type="GO" id="GO:0003677">
    <property type="term" value="F:DNA binding"/>
    <property type="evidence" value="ECO:0007669"/>
    <property type="project" value="UniProtKB-KW"/>
</dbReference>
<keyword evidence="5" id="KW-0804">Transcription</keyword>
<dbReference type="InterPro" id="IPR013325">
    <property type="entry name" value="RNA_pol_sigma_r2"/>
</dbReference>
<evidence type="ECO:0000256" key="2">
    <source>
        <dbReference type="ARBA" id="ARBA00023015"/>
    </source>
</evidence>
<dbReference type="InterPro" id="IPR013249">
    <property type="entry name" value="RNA_pol_sigma70_r4_t2"/>
</dbReference>
<keyword evidence="2" id="KW-0805">Transcription regulation</keyword>
<dbReference type="Pfam" id="PF04542">
    <property type="entry name" value="Sigma70_r2"/>
    <property type="match status" value="1"/>
</dbReference>
<evidence type="ECO:0000259" key="6">
    <source>
        <dbReference type="Pfam" id="PF04542"/>
    </source>
</evidence>
<dbReference type="PANTHER" id="PTHR43133:SF8">
    <property type="entry name" value="RNA POLYMERASE SIGMA FACTOR HI_1459-RELATED"/>
    <property type="match status" value="1"/>
</dbReference>
<dbReference type="SUPFAM" id="SSF88659">
    <property type="entry name" value="Sigma3 and sigma4 domains of RNA polymerase sigma factors"/>
    <property type="match status" value="1"/>
</dbReference>
<dbReference type="AlphaFoldDB" id="A0A402B2M1"/>
<evidence type="ECO:0000256" key="5">
    <source>
        <dbReference type="ARBA" id="ARBA00023163"/>
    </source>
</evidence>
<evidence type="ECO:0000256" key="4">
    <source>
        <dbReference type="ARBA" id="ARBA00023125"/>
    </source>
</evidence>
<feature type="domain" description="RNA polymerase sigma factor 70 region 4 type 2" evidence="7">
    <location>
        <begin position="116"/>
        <end position="164"/>
    </location>
</feature>
<dbReference type="Pfam" id="PF08281">
    <property type="entry name" value="Sigma70_r4_2"/>
    <property type="match status" value="1"/>
</dbReference>
<evidence type="ECO:0000313" key="8">
    <source>
        <dbReference type="EMBL" id="GCE25578.1"/>
    </source>
</evidence>
<dbReference type="InterPro" id="IPR039425">
    <property type="entry name" value="RNA_pol_sigma-70-like"/>
</dbReference>
<dbReference type="InterPro" id="IPR014284">
    <property type="entry name" value="RNA_pol_sigma-70_dom"/>
</dbReference>
<keyword evidence="4" id="KW-0238">DNA-binding</keyword>
<reference evidence="9" key="1">
    <citation type="submission" date="2018-12" db="EMBL/GenBank/DDBJ databases">
        <title>Tengunoibacter tsumagoiensis gen. nov., sp. nov., Dictyobacter kobayashii sp. nov., D. alpinus sp. nov., and D. joshuensis sp. nov. and description of Dictyobacteraceae fam. nov. within the order Ktedonobacterales isolated from Tengu-no-mugimeshi.</title>
        <authorList>
            <person name="Wang C.M."/>
            <person name="Zheng Y."/>
            <person name="Sakai Y."/>
            <person name="Toyoda A."/>
            <person name="Minakuchi Y."/>
            <person name="Abe K."/>
            <person name="Yokota A."/>
            <person name="Yabe S."/>
        </authorList>
    </citation>
    <scope>NUCLEOTIDE SEQUENCE [LARGE SCALE GENOMIC DNA]</scope>
    <source>
        <strain evidence="9">Uno16</strain>
    </source>
</reference>
<dbReference type="CDD" id="cd06171">
    <property type="entry name" value="Sigma70_r4"/>
    <property type="match status" value="1"/>
</dbReference>
<evidence type="ECO:0000256" key="1">
    <source>
        <dbReference type="ARBA" id="ARBA00010641"/>
    </source>
</evidence>
<dbReference type="PANTHER" id="PTHR43133">
    <property type="entry name" value="RNA POLYMERASE ECF-TYPE SIGMA FACTO"/>
    <property type="match status" value="1"/>
</dbReference>
<evidence type="ECO:0000259" key="7">
    <source>
        <dbReference type="Pfam" id="PF08281"/>
    </source>
</evidence>
<dbReference type="GO" id="GO:0006352">
    <property type="term" value="P:DNA-templated transcription initiation"/>
    <property type="evidence" value="ECO:0007669"/>
    <property type="project" value="InterPro"/>
</dbReference>
<evidence type="ECO:0000256" key="3">
    <source>
        <dbReference type="ARBA" id="ARBA00023082"/>
    </source>
</evidence>
<dbReference type="InterPro" id="IPR036388">
    <property type="entry name" value="WH-like_DNA-bd_sf"/>
</dbReference>
<gene>
    <name evidence="8" type="ORF">KDA_10620</name>
</gene>
<dbReference type="EMBL" id="BIFT01000001">
    <property type="protein sequence ID" value="GCE25578.1"/>
    <property type="molecule type" value="Genomic_DNA"/>
</dbReference>
<dbReference type="GO" id="GO:0016987">
    <property type="term" value="F:sigma factor activity"/>
    <property type="evidence" value="ECO:0007669"/>
    <property type="project" value="UniProtKB-KW"/>
</dbReference>
<dbReference type="InterPro" id="IPR007627">
    <property type="entry name" value="RNA_pol_sigma70_r2"/>
</dbReference>
<dbReference type="OrthoDB" id="9795666at2"/>
<keyword evidence="9" id="KW-1185">Reference proteome</keyword>
<dbReference type="Gene3D" id="1.10.10.10">
    <property type="entry name" value="Winged helix-like DNA-binding domain superfamily/Winged helix DNA-binding domain"/>
    <property type="match status" value="1"/>
</dbReference>
<feature type="domain" description="RNA polymerase sigma-70 region 2" evidence="6">
    <location>
        <begin position="15"/>
        <end position="83"/>
    </location>
</feature>
<dbReference type="NCBIfam" id="TIGR02937">
    <property type="entry name" value="sigma70-ECF"/>
    <property type="match status" value="1"/>
</dbReference>
<dbReference type="InterPro" id="IPR013324">
    <property type="entry name" value="RNA_pol_sigma_r3/r4-like"/>
</dbReference>
<evidence type="ECO:0000313" key="9">
    <source>
        <dbReference type="Proteomes" id="UP000287171"/>
    </source>
</evidence>
<organism evidence="8 9">
    <name type="scientific">Dictyobacter alpinus</name>
    <dbReference type="NCBI Taxonomy" id="2014873"/>
    <lineage>
        <taxon>Bacteria</taxon>
        <taxon>Bacillati</taxon>
        <taxon>Chloroflexota</taxon>
        <taxon>Ktedonobacteria</taxon>
        <taxon>Ktedonobacterales</taxon>
        <taxon>Dictyobacteraceae</taxon>
        <taxon>Dictyobacter</taxon>
    </lineage>
</organism>
<comment type="similarity">
    <text evidence="1">Belongs to the sigma-70 factor family. ECF subfamily.</text>
</comment>
<dbReference type="Gene3D" id="1.10.1740.10">
    <property type="match status" value="1"/>
</dbReference>
<dbReference type="RefSeq" id="WP_126626144.1">
    <property type="nucleotide sequence ID" value="NZ_BIFT01000001.1"/>
</dbReference>
<sequence length="180" mass="20978">MYHQSSARVPEPMDLYERYAPAVLAYLLRQVSLREDAEDLLLEIFLAVVEKGAALHQDEQLVRAFIWSVTRNKVADHYRRYSRRASIPLVDVEEMIYERDDREPEQVALRREEYAQLHKLINELPETQREVVQLRYGHELSYGEIAQIVSKSENAVRMIAHRALNILRGAYSGKPTGRSK</sequence>
<name>A0A402B2M1_9CHLR</name>
<dbReference type="SUPFAM" id="SSF88946">
    <property type="entry name" value="Sigma2 domain of RNA polymerase sigma factors"/>
    <property type="match status" value="1"/>
</dbReference>
<accession>A0A402B2M1</accession>
<comment type="caution">
    <text evidence="8">The sequence shown here is derived from an EMBL/GenBank/DDBJ whole genome shotgun (WGS) entry which is preliminary data.</text>
</comment>
<keyword evidence="3" id="KW-0731">Sigma factor</keyword>
<dbReference type="Proteomes" id="UP000287171">
    <property type="component" value="Unassembled WGS sequence"/>
</dbReference>
<protein>
    <submittedName>
        <fullName evidence="8">RNA polymerase subunit sigma</fullName>
    </submittedName>
</protein>